<dbReference type="FunFam" id="2.170.220.10:FF:000002">
    <property type="entry name" value="Methionine--tRNA ligase"/>
    <property type="match status" value="1"/>
</dbReference>
<evidence type="ECO:0000256" key="4">
    <source>
        <dbReference type="ARBA" id="ARBA00004569"/>
    </source>
</evidence>
<dbReference type="GO" id="GO:0006431">
    <property type="term" value="P:methionyl-tRNA aminoacylation"/>
    <property type="evidence" value="ECO:0007669"/>
    <property type="project" value="InterPro"/>
</dbReference>
<keyword evidence="13 26" id="KW-0547">Nucleotide-binding</keyword>
<gene>
    <name evidence="28" type="ORF">AB1Y20_022949</name>
</gene>
<dbReference type="CDD" id="cd07957">
    <property type="entry name" value="Anticodon_Ia_Met"/>
    <property type="match status" value="1"/>
</dbReference>
<dbReference type="Gene3D" id="1.10.730.10">
    <property type="entry name" value="Isoleucyl-tRNA Synthetase, Domain 1"/>
    <property type="match status" value="1"/>
</dbReference>
<dbReference type="PRINTS" id="PR01041">
    <property type="entry name" value="TRNASYNTHMET"/>
</dbReference>
<name>A0AB34JCN9_PRYPA</name>
<evidence type="ECO:0000256" key="1">
    <source>
        <dbReference type="ARBA" id="ARBA00001946"/>
    </source>
</evidence>
<dbReference type="NCBIfam" id="NF008900">
    <property type="entry name" value="PRK12267.1"/>
    <property type="match status" value="1"/>
</dbReference>
<dbReference type="InterPro" id="IPR002547">
    <property type="entry name" value="tRNA-bd_dom"/>
</dbReference>
<evidence type="ECO:0000256" key="23">
    <source>
        <dbReference type="ARBA" id="ARBA00068134"/>
    </source>
</evidence>
<evidence type="ECO:0000256" key="14">
    <source>
        <dbReference type="ARBA" id="ARBA00022777"/>
    </source>
</evidence>
<dbReference type="GO" id="GO:0009117">
    <property type="term" value="P:nucleotide metabolic process"/>
    <property type="evidence" value="ECO:0007669"/>
    <property type="project" value="UniProtKB-KW"/>
</dbReference>
<dbReference type="CDD" id="cd00814">
    <property type="entry name" value="MetRS_core"/>
    <property type="match status" value="1"/>
</dbReference>
<evidence type="ECO:0000259" key="27">
    <source>
        <dbReference type="PROSITE" id="PS50886"/>
    </source>
</evidence>
<evidence type="ECO:0000256" key="3">
    <source>
        <dbReference type="ARBA" id="ARBA00004496"/>
    </source>
</evidence>
<evidence type="ECO:0000256" key="18">
    <source>
        <dbReference type="ARBA" id="ARBA00022917"/>
    </source>
</evidence>
<dbReference type="FunFam" id="3.30.70.141:FF:000017">
    <property type="entry name" value="Nucleoside diphosphate kinase"/>
    <property type="match status" value="1"/>
</dbReference>
<dbReference type="SUPFAM" id="SSF54919">
    <property type="entry name" value="Nucleoside diphosphate kinase, NDK"/>
    <property type="match status" value="1"/>
</dbReference>
<evidence type="ECO:0000256" key="25">
    <source>
        <dbReference type="PROSITE-ProRule" id="PRU00706"/>
    </source>
</evidence>
<dbReference type="InterPro" id="IPR041872">
    <property type="entry name" value="Anticodon_Met"/>
</dbReference>
<evidence type="ECO:0000256" key="19">
    <source>
        <dbReference type="ARBA" id="ARBA00023080"/>
    </source>
</evidence>
<dbReference type="EMBL" id="JBGBPQ010000009">
    <property type="protein sequence ID" value="KAL1519426.1"/>
    <property type="molecule type" value="Genomic_DNA"/>
</dbReference>
<evidence type="ECO:0000256" key="9">
    <source>
        <dbReference type="ARBA" id="ARBA00022555"/>
    </source>
</evidence>
<dbReference type="PROSITE" id="PS51374">
    <property type="entry name" value="NDPK_LIKE"/>
    <property type="match status" value="1"/>
</dbReference>
<dbReference type="InterPro" id="IPR033911">
    <property type="entry name" value="MetRS_core"/>
</dbReference>
<protein>
    <recommendedName>
        <fullName evidence="23">Nucleoside diphosphate kinase, mitochondrial</fullName>
        <ecNumber evidence="7">2.7.4.6</ecNumber>
        <ecNumber evidence="6">6.1.1.10</ecNumber>
    </recommendedName>
    <alternativeName>
        <fullName evidence="21">Methionyl-tRNA synthetase</fullName>
    </alternativeName>
</protein>
<evidence type="ECO:0000256" key="6">
    <source>
        <dbReference type="ARBA" id="ARBA00012838"/>
    </source>
</evidence>
<dbReference type="Gene3D" id="2.170.220.10">
    <property type="match status" value="1"/>
</dbReference>
<dbReference type="InterPro" id="IPR034907">
    <property type="entry name" value="NDK-like_dom"/>
</dbReference>
<dbReference type="FunFam" id="2.40.50.140:FF:000047">
    <property type="entry name" value="tyrosine--tRNA ligase, cytoplasmic isoform X2"/>
    <property type="match status" value="1"/>
</dbReference>
<dbReference type="Pfam" id="PF00334">
    <property type="entry name" value="NDK"/>
    <property type="match status" value="1"/>
</dbReference>
<keyword evidence="12" id="KW-0479">Metal-binding</keyword>
<dbReference type="SUPFAM" id="SSF50249">
    <property type="entry name" value="Nucleic acid-binding proteins"/>
    <property type="match status" value="1"/>
</dbReference>
<evidence type="ECO:0000256" key="16">
    <source>
        <dbReference type="ARBA" id="ARBA00022842"/>
    </source>
</evidence>
<evidence type="ECO:0000313" key="28">
    <source>
        <dbReference type="EMBL" id="KAL1519426.1"/>
    </source>
</evidence>
<comment type="similarity">
    <text evidence="26">Belongs to the class-I aminoacyl-tRNA synthetase family.</text>
</comment>
<reference evidence="28 29" key="1">
    <citation type="journal article" date="2024" name="Science">
        <title>Giant polyketide synthase enzymes in the biosynthesis of giant marine polyether toxins.</title>
        <authorList>
            <person name="Fallon T.R."/>
            <person name="Shende V.V."/>
            <person name="Wierzbicki I.H."/>
            <person name="Pendleton A.L."/>
            <person name="Watervoot N.F."/>
            <person name="Auber R.P."/>
            <person name="Gonzalez D.J."/>
            <person name="Wisecaver J.H."/>
            <person name="Moore B.S."/>
        </authorList>
    </citation>
    <scope>NUCLEOTIDE SEQUENCE [LARGE SCALE GENOMIC DNA]</scope>
    <source>
        <strain evidence="28 29">12B1</strain>
    </source>
</reference>
<keyword evidence="16" id="KW-0460">Magnesium</keyword>
<evidence type="ECO:0000256" key="12">
    <source>
        <dbReference type="ARBA" id="ARBA00022723"/>
    </source>
</evidence>
<keyword evidence="20 26" id="KW-0030">Aminoacyl-tRNA synthetase</keyword>
<dbReference type="SUPFAM" id="SSF52374">
    <property type="entry name" value="Nucleotidylyl transferase"/>
    <property type="match status" value="1"/>
</dbReference>
<keyword evidence="17 24" id="KW-0694">RNA-binding</keyword>
<dbReference type="Proteomes" id="UP001515480">
    <property type="component" value="Unassembled WGS sequence"/>
</dbReference>
<accession>A0AB34JCN9</accession>
<evidence type="ECO:0000256" key="24">
    <source>
        <dbReference type="PROSITE-ProRule" id="PRU00209"/>
    </source>
</evidence>
<comment type="similarity">
    <text evidence="5 25">Belongs to the NDK family.</text>
</comment>
<dbReference type="GO" id="GO:0005758">
    <property type="term" value="C:mitochondrial intermembrane space"/>
    <property type="evidence" value="ECO:0007669"/>
    <property type="project" value="UniProtKB-SubCell"/>
</dbReference>
<dbReference type="Gene3D" id="3.30.70.141">
    <property type="entry name" value="Nucleoside diphosphate kinase-like domain"/>
    <property type="match status" value="1"/>
</dbReference>
<dbReference type="InterPro" id="IPR012340">
    <property type="entry name" value="NA-bd_OB-fold"/>
</dbReference>
<evidence type="ECO:0000256" key="7">
    <source>
        <dbReference type="ARBA" id="ARBA00012966"/>
    </source>
</evidence>
<dbReference type="SUPFAM" id="SSF47323">
    <property type="entry name" value="Anticodon-binding domain of a subclass of class I aminoacyl-tRNA synthetases"/>
    <property type="match status" value="1"/>
</dbReference>
<comment type="caution">
    <text evidence="25">Lacks conserved residue(s) required for the propagation of feature annotation.</text>
</comment>
<organism evidence="28 29">
    <name type="scientific">Prymnesium parvum</name>
    <name type="common">Toxic golden alga</name>
    <dbReference type="NCBI Taxonomy" id="97485"/>
    <lineage>
        <taxon>Eukaryota</taxon>
        <taxon>Haptista</taxon>
        <taxon>Haptophyta</taxon>
        <taxon>Prymnesiophyceae</taxon>
        <taxon>Prymnesiales</taxon>
        <taxon>Prymnesiaceae</taxon>
        <taxon>Prymnesium</taxon>
    </lineage>
</organism>
<evidence type="ECO:0000256" key="5">
    <source>
        <dbReference type="ARBA" id="ARBA00008142"/>
    </source>
</evidence>
<dbReference type="AlphaFoldDB" id="A0AB34JCN9"/>
<comment type="caution">
    <text evidence="28">The sequence shown here is derived from an EMBL/GenBank/DDBJ whole genome shotgun (WGS) entry which is preliminary data.</text>
</comment>
<keyword evidence="8" id="KW-0963">Cytoplasm</keyword>
<dbReference type="Pfam" id="PF09334">
    <property type="entry name" value="tRNA-synt_1g"/>
    <property type="match status" value="2"/>
</dbReference>
<dbReference type="GO" id="GO:0000049">
    <property type="term" value="F:tRNA binding"/>
    <property type="evidence" value="ECO:0007669"/>
    <property type="project" value="UniProtKB-UniRule"/>
</dbReference>
<keyword evidence="19" id="KW-0546">Nucleotide metabolism</keyword>
<dbReference type="InterPro" id="IPR036850">
    <property type="entry name" value="NDK-like_dom_sf"/>
</dbReference>
<dbReference type="SMART" id="SM00562">
    <property type="entry name" value="NDK"/>
    <property type="match status" value="1"/>
</dbReference>
<dbReference type="GO" id="GO:0046872">
    <property type="term" value="F:metal ion binding"/>
    <property type="evidence" value="ECO:0007669"/>
    <property type="project" value="UniProtKB-KW"/>
</dbReference>
<comment type="subcellular location">
    <subcellularLocation>
        <location evidence="3">Cytoplasm</location>
    </subcellularLocation>
    <subcellularLocation>
        <location evidence="4">Mitochondrion intermembrane space</location>
    </subcellularLocation>
    <subcellularLocation>
        <location evidence="2">Mitochondrion matrix</location>
    </subcellularLocation>
</comment>
<evidence type="ECO:0000256" key="21">
    <source>
        <dbReference type="ARBA" id="ARBA00030904"/>
    </source>
</evidence>
<keyword evidence="14" id="KW-0418">Kinase</keyword>
<evidence type="ECO:0000256" key="2">
    <source>
        <dbReference type="ARBA" id="ARBA00004305"/>
    </source>
</evidence>
<dbReference type="InterPro" id="IPR014729">
    <property type="entry name" value="Rossmann-like_a/b/a_fold"/>
</dbReference>
<dbReference type="Pfam" id="PF01588">
    <property type="entry name" value="tRNA_bind"/>
    <property type="match status" value="1"/>
</dbReference>
<dbReference type="NCBIfam" id="TIGR00398">
    <property type="entry name" value="metG"/>
    <property type="match status" value="1"/>
</dbReference>
<evidence type="ECO:0000256" key="8">
    <source>
        <dbReference type="ARBA" id="ARBA00022490"/>
    </source>
</evidence>
<dbReference type="InterPro" id="IPR023457">
    <property type="entry name" value="Met-tRNA_synth_2"/>
</dbReference>
<comment type="cofactor">
    <cofactor evidence="1">
        <name>Mg(2+)</name>
        <dbReference type="ChEBI" id="CHEBI:18420"/>
    </cofactor>
</comment>
<proteinExistence type="inferred from homology"/>
<evidence type="ECO:0000256" key="20">
    <source>
        <dbReference type="ARBA" id="ARBA00023146"/>
    </source>
</evidence>
<dbReference type="EC" id="6.1.1.10" evidence="6"/>
<dbReference type="EC" id="2.7.4.6" evidence="7"/>
<dbReference type="GO" id="GO:0004825">
    <property type="term" value="F:methionine-tRNA ligase activity"/>
    <property type="evidence" value="ECO:0007669"/>
    <property type="project" value="UniProtKB-EC"/>
</dbReference>
<evidence type="ECO:0000256" key="10">
    <source>
        <dbReference type="ARBA" id="ARBA00022598"/>
    </source>
</evidence>
<keyword evidence="15 26" id="KW-0067">ATP-binding</keyword>
<dbReference type="InterPro" id="IPR009080">
    <property type="entry name" value="tRNAsynth_Ia_anticodon-bd"/>
</dbReference>
<keyword evidence="11" id="KW-0808">Transferase</keyword>
<evidence type="ECO:0000256" key="11">
    <source>
        <dbReference type="ARBA" id="ARBA00022679"/>
    </source>
</evidence>
<sequence length="914" mass="99023">MDGPLAGPTAAFAKLAALNPLLDSARPGKKVVSQSSSPSGAERTVVILRPDAVRRGLISEICKRFERRGLSLVAMKMLKPGGDLASKHYEPLLSSCSRTAVASAIRAIASEPCVATCWKGPSAVRAVLALVGDEDPSAAPPGTVRGDLSLAAADSLVECADSAKEAARLEAIWFDAADLCETASSLPLASQPAAGSTCAASTHQLERYYITTAINYANGPPHMGHAYEGVLADVIARYHRAYGREVFFLTGADEHGQKIADTAASMGIAPIELCDKSVSAFQDLNVKLKVSNDGYVRTTSAHHKKLSQSLWRKAVQKGDLYLGMYTGWYNVREETFVTESEAAASDYLDPVSGKPLKKMEEPSYFFKMSKFQDRLMRHLHDNPGFVRPEARRNEVLERLAVPLQDLSVSRTTFAWGIPVPDAPEHVMYVWFDALSNYLTGIGYDGSKTVEENQSLENARFWPADCHLIGKDISWFHCVIWPTLLMSVDIELPKCILGHGFIHGADGRKMSKSLGNVVDPYDALSRFPLDSFRYFLVRESSVGNDISFSETAIALRQNSELADTYGNLVHRALSLCSKYCGGKVPDSVADDIVNVSELVQKTEAAMQAYALDIAFGYSIQALNTGNKYVTDTSPWHMSADDPKRLVVVRTLLEVIYVASVLLQPVLVSATAKVFEKLNTPPRTIVSLSKQLDNIKPGTETSVGDVLFAKVETAEALEKAAADAAIKKKAIEAAAKKQSALARAQTNAAEQSDLSKCKIVVGKILQVDVHPEADSLYVEQIDVGEDVPRQVVSGLVKHIPIDQMKGRAVVVLANLKANKLRGVESQAMVLCATSSDGSTVELVEPPEGAAIGERVQFQGHDGEPEATLNPKKKLWEKEVQPKLNTSPDRVARFEELAFTTSAGVCTVKTVACGTIK</sequence>
<evidence type="ECO:0000256" key="26">
    <source>
        <dbReference type="RuleBase" id="RU363039"/>
    </source>
</evidence>
<keyword evidence="9 24" id="KW-0820">tRNA-binding</keyword>
<comment type="catalytic activity">
    <reaction evidence="22">
        <text>tRNA(Met) + L-methionine + ATP = L-methionyl-tRNA(Met) + AMP + diphosphate</text>
        <dbReference type="Rhea" id="RHEA:13481"/>
        <dbReference type="Rhea" id="RHEA-COMP:9667"/>
        <dbReference type="Rhea" id="RHEA-COMP:9698"/>
        <dbReference type="ChEBI" id="CHEBI:30616"/>
        <dbReference type="ChEBI" id="CHEBI:33019"/>
        <dbReference type="ChEBI" id="CHEBI:57844"/>
        <dbReference type="ChEBI" id="CHEBI:78442"/>
        <dbReference type="ChEBI" id="CHEBI:78530"/>
        <dbReference type="ChEBI" id="CHEBI:456215"/>
        <dbReference type="EC" id="6.1.1.10"/>
    </reaction>
</comment>
<dbReference type="InterPro" id="IPR014758">
    <property type="entry name" value="Met-tRNA_synth"/>
</dbReference>
<dbReference type="InterPro" id="IPR015413">
    <property type="entry name" value="Methionyl/Leucyl_tRNA_Synth"/>
</dbReference>
<dbReference type="GO" id="GO:0005524">
    <property type="term" value="F:ATP binding"/>
    <property type="evidence" value="ECO:0007669"/>
    <property type="project" value="UniProtKB-KW"/>
</dbReference>
<dbReference type="CDD" id="cd02799">
    <property type="entry name" value="tRNA_bind_EMAP-II_like"/>
    <property type="match status" value="1"/>
</dbReference>
<evidence type="ECO:0000256" key="22">
    <source>
        <dbReference type="ARBA" id="ARBA00047364"/>
    </source>
</evidence>
<dbReference type="GO" id="GO:0004550">
    <property type="term" value="F:nucleoside diphosphate kinase activity"/>
    <property type="evidence" value="ECO:0007669"/>
    <property type="project" value="UniProtKB-EC"/>
</dbReference>
<evidence type="ECO:0000313" key="29">
    <source>
        <dbReference type="Proteomes" id="UP001515480"/>
    </source>
</evidence>
<keyword evidence="18 26" id="KW-0648">Protein biosynthesis</keyword>
<dbReference type="PANTHER" id="PTHR43326">
    <property type="entry name" value="METHIONYL-TRNA SYNTHETASE"/>
    <property type="match status" value="1"/>
</dbReference>
<dbReference type="Pfam" id="PF19303">
    <property type="entry name" value="Anticodon_3"/>
    <property type="match status" value="1"/>
</dbReference>
<evidence type="ECO:0000256" key="17">
    <source>
        <dbReference type="ARBA" id="ARBA00022884"/>
    </source>
</evidence>
<keyword evidence="29" id="KW-1185">Reference proteome</keyword>
<feature type="domain" description="TRNA-binding" evidence="27">
    <location>
        <begin position="751"/>
        <end position="854"/>
    </location>
</feature>
<dbReference type="Gene3D" id="2.40.50.140">
    <property type="entry name" value="Nucleic acid-binding proteins"/>
    <property type="match status" value="1"/>
</dbReference>
<keyword evidence="10 26" id="KW-0436">Ligase</keyword>
<dbReference type="PROSITE" id="PS50886">
    <property type="entry name" value="TRBD"/>
    <property type="match status" value="1"/>
</dbReference>
<evidence type="ECO:0000256" key="13">
    <source>
        <dbReference type="ARBA" id="ARBA00022741"/>
    </source>
</evidence>
<dbReference type="GO" id="GO:0005759">
    <property type="term" value="C:mitochondrial matrix"/>
    <property type="evidence" value="ECO:0007669"/>
    <property type="project" value="UniProtKB-SubCell"/>
</dbReference>
<evidence type="ECO:0000256" key="15">
    <source>
        <dbReference type="ARBA" id="ARBA00022840"/>
    </source>
</evidence>
<dbReference type="PANTHER" id="PTHR43326:SF2">
    <property type="entry name" value="METHIONINE--TRNA LIGASE"/>
    <property type="match status" value="1"/>
</dbReference>
<dbReference type="Gene3D" id="3.40.50.620">
    <property type="entry name" value="HUPs"/>
    <property type="match status" value="1"/>
</dbReference>